<accession>A0A543CLC9</accession>
<dbReference type="Proteomes" id="UP000316096">
    <property type="component" value="Unassembled WGS sequence"/>
</dbReference>
<dbReference type="AlphaFoldDB" id="A0A543CLC9"/>
<sequence length="45" mass="5013">MKELAECRPGHLSGDGKVDETTRRSELARAFYASSASAGRQRREM</sequence>
<protein>
    <submittedName>
        <fullName evidence="2">Uncharacterized protein</fullName>
    </submittedName>
</protein>
<keyword evidence="3" id="KW-1185">Reference proteome</keyword>
<evidence type="ECO:0000313" key="2">
    <source>
        <dbReference type="EMBL" id="TQL97820.1"/>
    </source>
</evidence>
<gene>
    <name evidence="2" type="ORF">FB559_3426</name>
</gene>
<evidence type="ECO:0000313" key="3">
    <source>
        <dbReference type="Proteomes" id="UP000316096"/>
    </source>
</evidence>
<proteinExistence type="predicted"/>
<evidence type="ECO:0000256" key="1">
    <source>
        <dbReference type="SAM" id="MobiDB-lite"/>
    </source>
</evidence>
<organism evidence="2 3">
    <name type="scientific">Actinoallomurus bryophytorum</name>
    <dbReference type="NCBI Taxonomy" id="1490222"/>
    <lineage>
        <taxon>Bacteria</taxon>
        <taxon>Bacillati</taxon>
        <taxon>Actinomycetota</taxon>
        <taxon>Actinomycetes</taxon>
        <taxon>Streptosporangiales</taxon>
        <taxon>Thermomonosporaceae</taxon>
        <taxon>Actinoallomurus</taxon>
    </lineage>
</organism>
<reference evidence="2 3" key="1">
    <citation type="submission" date="2019-06" db="EMBL/GenBank/DDBJ databases">
        <title>Sequencing the genomes of 1000 actinobacteria strains.</title>
        <authorList>
            <person name="Klenk H.-P."/>
        </authorList>
    </citation>
    <scope>NUCLEOTIDE SEQUENCE [LARGE SCALE GENOMIC DNA]</scope>
    <source>
        <strain evidence="2 3">DSM 102200</strain>
    </source>
</reference>
<feature type="region of interest" description="Disordered" evidence="1">
    <location>
        <begin position="1"/>
        <end position="21"/>
    </location>
</feature>
<comment type="caution">
    <text evidence="2">The sequence shown here is derived from an EMBL/GenBank/DDBJ whole genome shotgun (WGS) entry which is preliminary data.</text>
</comment>
<dbReference type="EMBL" id="VFOZ01000001">
    <property type="protein sequence ID" value="TQL97820.1"/>
    <property type="molecule type" value="Genomic_DNA"/>
</dbReference>
<name>A0A543CLC9_9ACTN</name>